<proteinExistence type="predicted"/>
<sequence length="245" mass="26804">MSYPQPSPDLLSPAKQGQPAEIATPLCLTPQASTLQARISGPGRSIVKPRLANQCRLAPFKTSSIESRVQTLVTGKPSTHQSSPSWVRVRRSRCCTMTRYVFHEVRRSPFIFPCHLYAIPAIRHLHLSTPPPPFGRCPRPVHDIPVACHCPCPLHIAPRPLHAAPPHVLRPHCLFITPALCTGMPLCTSLARGLVSISRTVLMCTGSLPPPPRDTPHLPANALVPCCPWGWFRCPTQPPPCTAPL</sequence>
<accession>A0AAD6Y6Q6</accession>
<dbReference type="AlphaFoldDB" id="A0AAD6Y6Q6"/>
<name>A0AAD6Y6Q6_9AGAR</name>
<evidence type="ECO:0000313" key="1">
    <source>
        <dbReference type="EMBL" id="KAJ7204441.1"/>
    </source>
</evidence>
<organism evidence="1 2">
    <name type="scientific">Mycena pura</name>
    <dbReference type="NCBI Taxonomy" id="153505"/>
    <lineage>
        <taxon>Eukaryota</taxon>
        <taxon>Fungi</taxon>
        <taxon>Dikarya</taxon>
        <taxon>Basidiomycota</taxon>
        <taxon>Agaricomycotina</taxon>
        <taxon>Agaricomycetes</taxon>
        <taxon>Agaricomycetidae</taxon>
        <taxon>Agaricales</taxon>
        <taxon>Marasmiineae</taxon>
        <taxon>Mycenaceae</taxon>
        <taxon>Mycena</taxon>
    </lineage>
</organism>
<dbReference type="EMBL" id="JARJCW010000047">
    <property type="protein sequence ID" value="KAJ7204441.1"/>
    <property type="molecule type" value="Genomic_DNA"/>
</dbReference>
<protein>
    <submittedName>
        <fullName evidence="1">Uncharacterized protein</fullName>
    </submittedName>
</protein>
<reference evidence="1" key="1">
    <citation type="submission" date="2023-03" db="EMBL/GenBank/DDBJ databases">
        <title>Massive genome expansion in bonnet fungi (Mycena s.s.) driven by repeated elements and novel gene families across ecological guilds.</title>
        <authorList>
            <consortium name="Lawrence Berkeley National Laboratory"/>
            <person name="Harder C.B."/>
            <person name="Miyauchi S."/>
            <person name="Viragh M."/>
            <person name="Kuo A."/>
            <person name="Thoen E."/>
            <person name="Andreopoulos B."/>
            <person name="Lu D."/>
            <person name="Skrede I."/>
            <person name="Drula E."/>
            <person name="Henrissat B."/>
            <person name="Morin E."/>
            <person name="Kohler A."/>
            <person name="Barry K."/>
            <person name="LaButti K."/>
            <person name="Morin E."/>
            <person name="Salamov A."/>
            <person name="Lipzen A."/>
            <person name="Mereny Z."/>
            <person name="Hegedus B."/>
            <person name="Baldrian P."/>
            <person name="Stursova M."/>
            <person name="Weitz H."/>
            <person name="Taylor A."/>
            <person name="Grigoriev I.V."/>
            <person name="Nagy L.G."/>
            <person name="Martin F."/>
            <person name="Kauserud H."/>
        </authorList>
    </citation>
    <scope>NUCLEOTIDE SEQUENCE</scope>
    <source>
        <strain evidence="1">9144</strain>
    </source>
</reference>
<keyword evidence="2" id="KW-1185">Reference proteome</keyword>
<dbReference type="Proteomes" id="UP001219525">
    <property type="component" value="Unassembled WGS sequence"/>
</dbReference>
<evidence type="ECO:0000313" key="2">
    <source>
        <dbReference type="Proteomes" id="UP001219525"/>
    </source>
</evidence>
<gene>
    <name evidence="1" type="ORF">GGX14DRAFT_569551</name>
</gene>
<comment type="caution">
    <text evidence="1">The sequence shown here is derived from an EMBL/GenBank/DDBJ whole genome shotgun (WGS) entry which is preliminary data.</text>
</comment>